<name>A0A1L9BK41_9BACT</name>
<keyword evidence="3" id="KW-1185">Reference proteome</keyword>
<dbReference type="RefSeq" id="WP_071896746.1">
    <property type="nucleotide sequence ID" value="NZ_MPIN01000001.1"/>
</dbReference>
<reference evidence="2 3" key="2">
    <citation type="submission" date="2016-12" db="EMBL/GenBank/DDBJ databases">
        <title>Draft Genome Sequence of Cystobacter ferrugineus Strain Cbfe23.</title>
        <authorList>
            <person name="Akbar S."/>
            <person name="Dowd S.E."/>
            <person name="Stevens D.C."/>
        </authorList>
    </citation>
    <scope>NUCLEOTIDE SEQUENCE [LARGE SCALE GENOMIC DNA]</scope>
    <source>
        <strain evidence="2 3">Cbfe23</strain>
    </source>
</reference>
<evidence type="ECO:0000256" key="1">
    <source>
        <dbReference type="SAM" id="Phobius"/>
    </source>
</evidence>
<feature type="transmembrane region" description="Helical" evidence="1">
    <location>
        <begin position="12"/>
        <end position="34"/>
    </location>
</feature>
<dbReference type="Proteomes" id="UP000182229">
    <property type="component" value="Unassembled WGS sequence"/>
</dbReference>
<keyword evidence="1" id="KW-0472">Membrane</keyword>
<evidence type="ECO:0000313" key="2">
    <source>
        <dbReference type="EMBL" id="OJH42650.1"/>
    </source>
</evidence>
<keyword evidence="1" id="KW-0812">Transmembrane</keyword>
<feature type="transmembrane region" description="Helical" evidence="1">
    <location>
        <begin position="173"/>
        <end position="192"/>
    </location>
</feature>
<dbReference type="AlphaFoldDB" id="A0A1L9BK41"/>
<feature type="transmembrane region" description="Helical" evidence="1">
    <location>
        <begin position="46"/>
        <end position="65"/>
    </location>
</feature>
<reference evidence="3" key="1">
    <citation type="submission" date="2016-11" db="EMBL/GenBank/DDBJ databases">
        <authorList>
            <person name="Shukria A."/>
            <person name="Stevens D.C."/>
        </authorList>
    </citation>
    <scope>NUCLEOTIDE SEQUENCE [LARGE SCALE GENOMIC DNA]</scope>
    <source>
        <strain evidence="3">Cbfe23</strain>
    </source>
</reference>
<feature type="transmembrane region" description="Helical" evidence="1">
    <location>
        <begin position="140"/>
        <end position="161"/>
    </location>
</feature>
<accession>A0A1L9BK41</accession>
<feature type="transmembrane region" description="Helical" evidence="1">
    <location>
        <begin position="242"/>
        <end position="263"/>
    </location>
</feature>
<gene>
    <name evidence="2" type="ORF">BON30_05565</name>
</gene>
<keyword evidence="1" id="KW-1133">Transmembrane helix</keyword>
<organism evidence="2 3">
    <name type="scientific">Cystobacter ferrugineus</name>
    <dbReference type="NCBI Taxonomy" id="83449"/>
    <lineage>
        <taxon>Bacteria</taxon>
        <taxon>Pseudomonadati</taxon>
        <taxon>Myxococcota</taxon>
        <taxon>Myxococcia</taxon>
        <taxon>Myxococcales</taxon>
        <taxon>Cystobacterineae</taxon>
        <taxon>Archangiaceae</taxon>
        <taxon>Cystobacter</taxon>
    </lineage>
</organism>
<feature type="transmembrane region" description="Helical" evidence="1">
    <location>
        <begin position="77"/>
        <end position="96"/>
    </location>
</feature>
<evidence type="ECO:0000313" key="3">
    <source>
        <dbReference type="Proteomes" id="UP000182229"/>
    </source>
</evidence>
<sequence length="285" mass="30061">MTLRERLGAVTPFFVARAFALGNLAFLGVDILLAHAANDFALPAEWLPVAFSLVAPLLLLPGLVSERLWARTRAVDVAVALGSIAVGVAGMILHLHSAFFERQSLHDLVYTAPFVAPLSYVGLGLLVLLNRMEAPTGPAWASWVVMLALGGSVGNLGLSLLDHAQNGFFSATEWVPVVTAAFGTSFLLVAMLRPARGFLWLTLGMMGVQAAVGVLGFALHVLANLRHTNVPLRDQIIYGAPIFAPLLFADISVLAAIGMWGLMRNAAHAQGSLGVGSLAHASKEG</sequence>
<dbReference type="EMBL" id="MPIN01000001">
    <property type="protein sequence ID" value="OJH42650.1"/>
    <property type="molecule type" value="Genomic_DNA"/>
</dbReference>
<dbReference type="OrthoDB" id="269491at2"/>
<dbReference type="STRING" id="83449.BON30_05565"/>
<protein>
    <submittedName>
        <fullName evidence="2">Uncharacterized protein</fullName>
    </submittedName>
</protein>
<comment type="caution">
    <text evidence="2">The sequence shown here is derived from an EMBL/GenBank/DDBJ whole genome shotgun (WGS) entry which is preliminary data.</text>
</comment>
<feature type="transmembrane region" description="Helical" evidence="1">
    <location>
        <begin position="199"/>
        <end position="222"/>
    </location>
</feature>
<feature type="transmembrane region" description="Helical" evidence="1">
    <location>
        <begin position="108"/>
        <end position="128"/>
    </location>
</feature>
<proteinExistence type="predicted"/>